<accession>A0A2T4J6L6</accession>
<evidence type="ECO:0000313" key="1">
    <source>
        <dbReference type="EMBL" id="PTE13546.1"/>
    </source>
</evidence>
<dbReference type="RefSeq" id="WP_107674047.1">
    <property type="nucleotide sequence ID" value="NZ_PZKE01000013.1"/>
</dbReference>
<dbReference type="AlphaFoldDB" id="A0A2T4J6L6"/>
<gene>
    <name evidence="1" type="ORF">C5F44_13410</name>
</gene>
<proteinExistence type="predicted"/>
<protein>
    <submittedName>
        <fullName evidence="1">Uncharacterized protein</fullName>
    </submittedName>
</protein>
<sequence length="118" mass="12611">MADITIRAAYASVVEDEGLLFIGFAEGEDDDEPYLLFRQPLAGGPVWMEVTDEDFGAEDAVERIEAGPQGLRLTIRKACVPALGYAGQIAVRIGPDCEDAAPALAALRDMLAGVWAED</sequence>
<reference evidence="1 2" key="1">
    <citation type="submission" date="2018-03" db="EMBL/GenBank/DDBJ databases">
        <title>Rhodobacter blasticus.</title>
        <authorList>
            <person name="Meyer T.E."/>
            <person name="Miller S."/>
            <person name="Lodha T."/>
            <person name="Gandham S."/>
            <person name="Chintalapati S."/>
            <person name="Chintalapati V.R."/>
        </authorList>
    </citation>
    <scope>NUCLEOTIDE SEQUENCE [LARGE SCALE GENOMIC DNA]</scope>
    <source>
        <strain evidence="1 2">DSM 2131</strain>
    </source>
</reference>
<comment type="caution">
    <text evidence="1">The sequence shown here is derived from an EMBL/GenBank/DDBJ whole genome shotgun (WGS) entry which is preliminary data.</text>
</comment>
<name>A0A2T4J6L6_FUSBL</name>
<keyword evidence="2" id="KW-1185">Reference proteome</keyword>
<dbReference type="Proteomes" id="UP000241362">
    <property type="component" value="Unassembled WGS sequence"/>
</dbReference>
<organism evidence="1 2">
    <name type="scientific">Fuscovulum blasticum DSM 2131</name>
    <dbReference type="NCBI Taxonomy" id="1188250"/>
    <lineage>
        <taxon>Bacteria</taxon>
        <taxon>Pseudomonadati</taxon>
        <taxon>Pseudomonadota</taxon>
        <taxon>Alphaproteobacteria</taxon>
        <taxon>Rhodobacterales</taxon>
        <taxon>Paracoccaceae</taxon>
        <taxon>Pseudogemmobacter</taxon>
    </lineage>
</organism>
<evidence type="ECO:0000313" key="2">
    <source>
        <dbReference type="Proteomes" id="UP000241362"/>
    </source>
</evidence>
<dbReference type="EMBL" id="PZKE01000013">
    <property type="protein sequence ID" value="PTE13546.1"/>
    <property type="molecule type" value="Genomic_DNA"/>
</dbReference>